<dbReference type="PANTHER" id="PTHR39186">
    <property type="entry name" value="DUF2071 FAMILY PROTEIN"/>
    <property type="match status" value="1"/>
</dbReference>
<organism evidence="1 2">
    <name type="scientific">Niastella caeni</name>
    <dbReference type="NCBI Taxonomy" id="2569763"/>
    <lineage>
        <taxon>Bacteria</taxon>
        <taxon>Pseudomonadati</taxon>
        <taxon>Bacteroidota</taxon>
        <taxon>Chitinophagia</taxon>
        <taxon>Chitinophagales</taxon>
        <taxon>Chitinophagaceae</taxon>
        <taxon>Niastella</taxon>
    </lineage>
</organism>
<name>A0A4S8HXP8_9BACT</name>
<dbReference type="PANTHER" id="PTHR39186:SF1">
    <property type="entry name" value="DUF2071 DOMAIN-CONTAINING PROTEIN"/>
    <property type="match status" value="1"/>
</dbReference>
<dbReference type="Proteomes" id="UP000306918">
    <property type="component" value="Unassembled WGS sequence"/>
</dbReference>
<evidence type="ECO:0000313" key="1">
    <source>
        <dbReference type="EMBL" id="THU38012.1"/>
    </source>
</evidence>
<reference evidence="1 2" key="1">
    <citation type="submission" date="2019-04" db="EMBL/GenBank/DDBJ databases">
        <title>Niastella caeni sp. nov., isolated from activated sludge.</title>
        <authorList>
            <person name="Sheng M."/>
        </authorList>
    </citation>
    <scope>NUCLEOTIDE SEQUENCE [LARGE SCALE GENOMIC DNA]</scope>
    <source>
        <strain evidence="1 2">HX-2-15</strain>
    </source>
</reference>
<comment type="caution">
    <text evidence="1">The sequence shown here is derived from an EMBL/GenBank/DDBJ whole genome shotgun (WGS) entry which is preliminary data.</text>
</comment>
<sequence length="238" mass="28025">MKQKKFLTAQWLRLIMANYLVEPEVLKPFLPAKTELDSWNNKTYVSLVGFLFHDTCVRNVRFPFHTTFPEVNLRFYVRYKENDEYKRGVVFIKEIVPRPAITFIANYLFNERYVTLPMKSFVNITPQQQHIGYHWKFKNHWNKLEVHTGLKKYPIQPGSEEEFITEHFWGYSAISKTMTGEYQVEHPGWDVFPVEQYKVDCDFEKLYGPAFSALNGQTPVSVFLAEGSAISVYSKRAI</sequence>
<keyword evidence="2" id="KW-1185">Reference proteome</keyword>
<proteinExistence type="predicted"/>
<dbReference type="RefSeq" id="WP_136577968.1">
    <property type="nucleotide sequence ID" value="NZ_STFF01000004.1"/>
</dbReference>
<dbReference type="AlphaFoldDB" id="A0A4S8HXP8"/>
<dbReference type="OrthoDB" id="1421826at2"/>
<dbReference type="InterPro" id="IPR018644">
    <property type="entry name" value="DUF2071"/>
</dbReference>
<evidence type="ECO:0000313" key="2">
    <source>
        <dbReference type="Proteomes" id="UP000306918"/>
    </source>
</evidence>
<accession>A0A4S8HXP8</accession>
<dbReference type="EMBL" id="STFF01000004">
    <property type="protein sequence ID" value="THU38012.1"/>
    <property type="molecule type" value="Genomic_DNA"/>
</dbReference>
<gene>
    <name evidence="1" type="ORF">FAM09_15105</name>
</gene>
<protein>
    <submittedName>
        <fullName evidence="1">DUF2071 domain-containing protein</fullName>
    </submittedName>
</protein>
<dbReference type="Pfam" id="PF09844">
    <property type="entry name" value="DUF2071"/>
    <property type="match status" value="1"/>
</dbReference>